<name>A0ABY1HAT4_9GAMM</name>
<comment type="caution">
    <text evidence="1">The sequence shown here is derived from an EMBL/GenBank/DDBJ whole genome shotgun (WGS) entry which is preliminary data.</text>
</comment>
<reference evidence="1 2" key="1">
    <citation type="submission" date="2016-11" db="EMBL/GenBank/DDBJ databases">
        <authorList>
            <person name="Klemetsen T."/>
        </authorList>
    </citation>
    <scope>NUCLEOTIDE SEQUENCE [LARGE SCALE GENOMIC DNA]</scope>
    <source>
        <strain evidence="1">MT 2528</strain>
    </source>
</reference>
<evidence type="ECO:0000313" key="1">
    <source>
        <dbReference type="EMBL" id="SGY86826.1"/>
    </source>
</evidence>
<accession>A0ABY1HAT4</accession>
<gene>
    <name evidence="1" type="ORF">MT2528_1136</name>
</gene>
<dbReference type="Proteomes" id="UP000182660">
    <property type="component" value="Unassembled WGS sequence"/>
</dbReference>
<organism evidence="1 2">
    <name type="scientific">Moritella viscosa</name>
    <dbReference type="NCBI Taxonomy" id="80854"/>
    <lineage>
        <taxon>Bacteria</taxon>
        <taxon>Pseudomonadati</taxon>
        <taxon>Pseudomonadota</taxon>
        <taxon>Gammaproteobacteria</taxon>
        <taxon>Alteromonadales</taxon>
        <taxon>Moritellaceae</taxon>
        <taxon>Moritella</taxon>
    </lineage>
</organism>
<dbReference type="EMBL" id="FPLJ01000031">
    <property type="protein sequence ID" value="SGY86826.1"/>
    <property type="molecule type" value="Genomic_DNA"/>
</dbReference>
<evidence type="ECO:0000313" key="2">
    <source>
        <dbReference type="Proteomes" id="UP000182660"/>
    </source>
</evidence>
<protein>
    <submittedName>
        <fullName evidence="1">Uncharacterized protein</fullName>
    </submittedName>
</protein>
<proteinExistence type="predicted"/>
<sequence>MYVNFNQNVILLLPSWVTRKYVVNNMEGCYTIFYVLVLGL</sequence>
<keyword evidence="2" id="KW-1185">Reference proteome</keyword>